<keyword evidence="6" id="KW-1185">Reference proteome</keyword>
<evidence type="ECO:0000259" key="4">
    <source>
        <dbReference type="PROSITE" id="PS51180"/>
    </source>
</evidence>
<name>A0A0J0XHU9_9TREE</name>
<dbReference type="GeneID" id="28984379"/>
<dbReference type="GO" id="GO:0071467">
    <property type="term" value="P:cellular response to pH"/>
    <property type="evidence" value="ECO:0007669"/>
    <property type="project" value="InterPro"/>
</dbReference>
<proteinExistence type="inferred from homology"/>
<dbReference type="AlphaFoldDB" id="A0A0J0XHU9"/>
<dbReference type="EMBL" id="KQ087230">
    <property type="protein sequence ID" value="KLT40700.1"/>
    <property type="molecule type" value="Genomic_DNA"/>
</dbReference>
<feature type="domain" description="BRO1" evidence="4">
    <location>
        <begin position="1"/>
        <end position="463"/>
    </location>
</feature>
<dbReference type="InterPro" id="IPR004328">
    <property type="entry name" value="BRO1_dom"/>
</dbReference>
<evidence type="ECO:0000313" key="6">
    <source>
        <dbReference type="Proteomes" id="UP000053611"/>
    </source>
</evidence>
<dbReference type="PROSITE" id="PS51180">
    <property type="entry name" value="BRO1"/>
    <property type="match status" value="1"/>
</dbReference>
<dbReference type="SMART" id="SM01041">
    <property type="entry name" value="BRO1"/>
    <property type="match status" value="1"/>
</dbReference>
<dbReference type="Gene3D" id="1.25.40.280">
    <property type="entry name" value="alix/aip1 like domains"/>
    <property type="match status" value="1"/>
</dbReference>
<evidence type="ECO:0000256" key="2">
    <source>
        <dbReference type="ARBA" id="ARBA00022193"/>
    </source>
</evidence>
<dbReference type="InterPro" id="IPR038499">
    <property type="entry name" value="BRO1_sf"/>
</dbReference>
<protein>
    <recommendedName>
        <fullName evidence="2">pH-response regulator protein palC</fullName>
    </recommendedName>
</protein>
<comment type="similarity">
    <text evidence="1">Belongs to the palC family.</text>
</comment>
<dbReference type="OrthoDB" id="10266451at2759"/>
<evidence type="ECO:0000256" key="1">
    <source>
        <dbReference type="ARBA" id="ARBA00010997"/>
    </source>
</evidence>
<evidence type="ECO:0000256" key="3">
    <source>
        <dbReference type="SAM" id="MobiDB-lite"/>
    </source>
</evidence>
<dbReference type="PANTHER" id="PTHR40463:SF1">
    <property type="entry name" value="PH-RESPONSE REGULATOR PROTEIN PALC"/>
    <property type="match status" value="1"/>
</dbReference>
<dbReference type="STRING" id="879819.A0A0J0XHU9"/>
<dbReference type="RefSeq" id="XP_018277191.1">
    <property type="nucleotide sequence ID" value="XM_018423776.1"/>
</dbReference>
<organism evidence="5 6">
    <name type="scientific">Cutaneotrichosporon oleaginosum</name>
    <dbReference type="NCBI Taxonomy" id="879819"/>
    <lineage>
        <taxon>Eukaryota</taxon>
        <taxon>Fungi</taxon>
        <taxon>Dikarya</taxon>
        <taxon>Basidiomycota</taxon>
        <taxon>Agaricomycotina</taxon>
        <taxon>Tremellomycetes</taxon>
        <taxon>Trichosporonales</taxon>
        <taxon>Trichosporonaceae</taxon>
        <taxon>Cutaneotrichosporon</taxon>
    </lineage>
</organism>
<dbReference type="GO" id="GO:0005886">
    <property type="term" value="C:plasma membrane"/>
    <property type="evidence" value="ECO:0007669"/>
    <property type="project" value="TreeGrafter"/>
</dbReference>
<dbReference type="PANTHER" id="PTHR40463">
    <property type="entry name" value="PH-RESPONSE REGULATOR PROTEIN PALC"/>
    <property type="match status" value="1"/>
</dbReference>
<evidence type="ECO:0000313" key="5">
    <source>
        <dbReference type="EMBL" id="KLT40700.1"/>
    </source>
</evidence>
<gene>
    <name evidence="5" type="ORF">CC85DRAFT_287214</name>
</gene>
<dbReference type="Proteomes" id="UP000053611">
    <property type="component" value="Unassembled WGS sequence"/>
</dbReference>
<sequence length="477" mass="51285">MAPFRFPYPTTGSVTFANVLLDRSAAYTHELAEATVARTKLQLALKAAAAGEQGASAIAVLEAVQVYLPYLRGIIACLDTDDLLFKGDPVFLWASSLTRYTVSAPLLPFPSIHAEHHFVLLVYTIALCNYAASILSSLPTFESSGHGVPILNSDDEKKTTAALTRAVDLLSQASGVADWAATNVTPQLEEGRKITGGRVGKGNKWPVETGPEGFRGLSMILLADAHVTAIRKLLLPVLGHQLFAPPGPPLPSAHPSPSLLGKLYLHVASLYSQASALFAAHDGPAAKSKLFARDRLPGDPDVAESEVIPDLKRYLRKEALVSSALAYKWLGVDAGENGKGAKVGEALAWISEARGRLAQLEDGKVEAKMKGLSIGRGAERRKEARKARQGRIEREIADADAWISTYKKTNDTVAFQPVPPTTSLVAPPGRPIFNAKVFTPPDAKLAPLFRDEDGDLERRRGPSSPREPEYAGKGNYF</sequence>
<feature type="compositionally biased region" description="Basic and acidic residues" evidence="3">
    <location>
        <begin position="456"/>
        <end position="470"/>
    </location>
</feature>
<feature type="region of interest" description="Disordered" evidence="3">
    <location>
        <begin position="444"/>
        <end position="477"/>
    </location>
</feature>
<accession>A0A0J0XHU9</accession>
<reference evidence="5 6" key="1">
    <citation type="submission" date="2015-03" db="EMBL/GenBank/DDBJ databases">
        <title>Genomics and transcriptomics of the oil-accumulating basidiomycete yeast T. oleaginosus allow insights into substrate utilization and the diverse evolutionary trajectories of mating systems in fungi.</title>
        <authorList>
            <consortium name="DOE Joint Genome Institute"/>
            <person name="Kourist R."/>
            <person name="Kracht O."/>
            <person name="Bracharz F."/>
            <person name="Lipzen A."/>
            <person name="Nolan M."/>
            <person name="Ohm R."/>
            <person name="Grigoriev I."/>
            <person name="Sun S."/>
            <person name="Heitman J."/>
            <person name="Bruck T."/>
            <person name="Nowrousian M."/>
        </authorList>
    </citation>
    <scope>NUCLEOTIDE SEQUENCE [LARGE SCALE GENOMIC DNA]</scope>
    <source>
        <strain evidence="5 6">IBC0246</strain>
    </source>
</reference>
<dbReference type="InterPro" id="IPR037505">
    <property type="entry name" value="pH-resp_palC"/>
</dbReference>